<feature type="domain" description="EamA" evidence="2">
    <location>
        <begin position="158"/>
        <end position="284"/>
    </location>
</feature>
<dbReference type="InterPro" id="IPR037185">
    <property type="entry name" value="EmrE-like"/>
</dbReference>
<dbReference type="Proteomes" id="UP000521868">
    <property type="component" value="Unassembled WGS sequence"/>
</dbReference>
<feature type="domain" description="EamA" evidence="2">
    <location>
        <begin position="15"/>
        <end position="147"/>
    </location>
</feature>
<keyword evidence="1" id="KW-1133">Transmembrane helix</keyword>
<feature type="transmembrane region" description="Helical" evidence="1">
    <location>
        <begin position="182"/>
        <end position="204"/>
    </location>
</feature>
<keyword evidence="1" id="KW-0812">Transmembrane</keyword>
<dbReference type="GO" id="GO:0016020">
    <property type="term" value="C:membrane"/>
    <property type="evidence" value="ECO:0007669"/>
    <property type="project" value="InterPro"/>
</dbReference>
<dbReference type="Pfam" id="PF00892">
    <property type="entry name" value="EamA"/>
    <property type="match status" value="2"/>
</dbReference>
<feature type="transmembrane region" description="Helical" evidence="1">
    <location>
        <begin position="216"/>
        <end position="236"/>
    </location>
</feature>
<dbReference type="InterPro" id="IPR000620">
    <property type="entry name" value="EamA_dom"/>
</dbReference>
<feature type="transmembrane region" description="Helical" evidence="1">
    <location>
        <begin position="270"/>
        <end position="287"/>
    </location>
</feature>
<feature type="transmembrane region" description="Helical" evidence="1">
    <location>
        <begin position="106"/>
        <end position="124"/>
    </location>
</feature>
<dbReference type="PANTHER" id="PTHR22911:SF135">
    <property type="entry name" value="BLR4310 PROTEIN"/>
    <property type="match status" value="1"/>
</dbReference>
<feature type="transmembrane region" description="Helical" evidence="1">
    <location>
        <begin position="43"/>
        <end position="67"/>
    </location>
</feature>
<reference evidence="3 4" key="1">
    <citation type="journal article" date="2020" name="Nature">
        <title>Bacterial chemolithoautotrophy via manganese oxidation.</title>
        <authorList>
            <person name="Yu H."/>
            <person name="Leadbetter J.R."/>
        </authorList>
    </citation>
    <scope>NUCLEOTIDE SEQUENCE [LARGE SCALE GENOMIC DNA]</scope>
    <source>
        <strain evidence="3 4">RBP-1</strain>
    </source>
</reference>
<evidence type="ECO:0000259" key="2">
    <source>
        <dbReference type="Pfam" id="PF00892"/>
    </source>
</evidence>
<accession>A0A7X6I8G9</accession>
<evidence type="ECO:0000313" key="4">
    <source>
        <dbReference type="Proteomes" id="UP000521868"/>
    </source>
</evidence>
<dbReference type="PANTHER" id="PTHR22911">
    <property type="entry name" value="ACYL-MALONYL CONDENSING ENZYME-RELATED"/>
    <property type="match status" value="1"/>
</dbReference>
<dbReference type="RefSeq" id="WP_168109527.1">
    <property type="nucleotide sequence ID" value="NZ_VTOX01000010.1"/>
</dbReference>
<dbReference type="EMBL" id="VTOX01000010">
    <property type="protein sequence ID" value="NKE68408.1"/>
    <property type="molecule type" value="Genomic_DNA"/>
</dbReference>
<evidence type="ECO:0000313" key="3">
    <source>
        <dbReference type="EMBL" id="NKE68408.1"/>
    </source>
</evidence>
<sequence length="290" mass="30801">MTPHAAAALHAANRRGVLAISAGMASFVVNDTLVKYVSETLPASQLIFLRGLMASALLLVVAHFMGATRRLADLADRRVLGRAGLDTLGTVAYLLSLFHIPLANALAINMATPLVITLLAVLVFREQVNAGRWLALAVGFTGVLLVVQPRGSEFSGYALLCLAGTLFHASRDFATRFIDHTIPSLLITLSTAVAVTLFTGAWSLFDQWAPVTPAQLGLLAAASVFLSGGYFFLTVAMRAGEMSLIAPFRYSGLLFGIVLGYVVWGHIPNAPAWAGIALLLGAGLWVMRAR</sequence>
<keyword evidence="4" id="KW-1185">Reference proteome</keyword>
<dbReference type="AlphaFoldDB" id="A0A7X6I8G9"/>
<feature type="transmembrane region" description="Helical" evidence="1">
    <location>
        <begin position="154"/>
        <end position="170"/>
    </location>
</feature>
<dbReference type="SUPFAM" id="SSF103481">
    <property type="entry name" value="Multidrug resistance efflux transporter EmrE"/>
    <property type="match status" value="2"/>
</dbReference>
<feature type="transmembrane region" description="Helical" evidence="1">
    <location>
        <begin position="248"/>
        <end position="264"/>
    </location>
</feature>
<proteinExistence type="predicted"/>
<protein>
    <submittedName>
        <fullName evidence="3">DMT family transporter</fullName>
    </submittedName>
</protein>
<organism evidence="3 4">
    <name type="scientific">Ramlibacter lithotrophicus</name>
    <dbReference type="NCBI Taxonomy" id="2606681"/>
    <lineage>
        <taxon>Bacteria</taxon>
        <taxon>Pseudomonadati</taxon>
        <taxon>Pseudomonadota</taxon>
        <taxon>Betaproteobacteria</taxon>
        <taxon>Burkholderiales</taxon>
        <taxon>Comamonadaceae</taxon>
        <taxon>Ramlibacter</taxon>
    </lineage>
</organism>
<name>A0A7X6I8G9_9BURK</name>
<comment type="caution">
    <text evidence="3">The sequence shown here is derived from an EMBL/GenBank/DDBJ whole genome shotgun (WGS) entry which is preliminary data.</text>
</comment>
<gene>
    <name evidence="3" type="ORF">RAMLITH_21560</name>
</gene>
<keyword evidence="1" id="KW-0472">Membrane</keyword>
<evidence type="ECO:0000256" key="1">
    <source>
        <dbReference type="SAM" id="Phobius"/>
    </source>
</evidence>
<feature type="transmembrane region" description="Helical" evidence="1">
    <location>
        <begin position="131"/>
        <end position="148"/>
    </location>
</feature>